<evidence type="ECO:0000313" key="2">
    <source>
        <dbReference type="EMBL" id="TDH61231.1"/>
    </source>
</evidence>
<dbReference type="RefSeq" id="WP_133289971.1">
    <property type="nucleotide sequence ID" value="NZ_SMSJ01000024.1"/>
</dbReference>
<proteinExistence type="predicted"/>
<feature type="region of interest" description="Disordered" evidence="1">
    <location>
        <begin position="336"/>
        <end position="359"/>
    </location>
</feature>
<comment type="caution">
    <text evidence="2">The sequence shown here is derived from an EMBL/GenBank/DDBJ whole genome shotgun (WGS) entry which is preliminary data.</text>
</comment>
<dbReference type="Proteomes" id="UP000295096">
    <property type="component" value="Unassembled WGS sequence"/>
</dbReference>
<name>A0A4R5QFC4_9PROT</name>
<feature type="region of interest" description="Disordered" evidence="1">
    <location>
        <begin position="256"/>
        <end position="277"/>
    </location>
</feature>
<evidence type="ECO:0000313" key="3">
    <source>
        <dbReference type="Proteomes" id="UP000295096"/>
    </source>
</evidence>
<reference evidence="2 3" key="1">
    <citation type="journal article" date="2016" name="J. Microbiol.">
        <title>Dankookia rubra gen. nov., sp. nov., an alphaproteobacterium isolated from sediment of a shallow stream.</title>
        <authorList>
            <person name="Kim W.H."/>
            <person name="Kim D.H."/>
            <person name="Kang K."/>
            <person name="Ahn T.Y."/>
        </authorList>
    </citation>
    <scope>NUCLEOTIDE SEQUENCE [LARGE SCALE GENOMIC DNA]</scope>
    <source>
        <strain evidence="2 3">JCM30602</strain>
    </source>
</reference>
<gene>
    <name evidence="2" type="ORF">E2C06_17830</name>
</gene>
<keyword evidence="3" id="KW-1185">Reference proteome</keyword>
<protein>
    <submittedName>
        <fullName evidence="2">Uncharacterized protein</fullName>
    </submittedName>
</protein>
<sequence>MAKAQVSDDRIIEEGRRIAEAGRKVHGWSLRAAIGTGRPDRLESVWTRWLETQGEGKVPENPEETGHTSIPSRISEALTETKRTMEAHLDGLVLSLVRVTTETYDGRYRDEFADLQRKRAEADEQLSAASSAVADADNKAEALEKERDQLVSDLAQVRESLAVLQANLSRTESERDKASTERDELAGRIDGERDAAQAAKGALAEARAHSAAMSNELRTARENLTAAAKLESDLRNEIADYEKQAVDLHARLTSASARASEAETQRTAQSQRAEAAEAATVRLEASIGTLTSRADKAEASLEELSTKLAAMTRRAERAEGAQDAAEKAMEALRGLIPQAAPMPALRKRTAKSESGNGAT</sequence>
<dbReference type="OrthoDB" id="7284583at2"/>
<dbReference type="EMBL" id="SMSJ01000024">
    <property type="protein sequence ID" value="TDH61231.1"/>
    <property type="molecule type" value="Genomic_DNA"/>
</dbReference>
<feature type="compositionally biased region" description="Low complexity" evidence="1">
    <location>
        <begin position="265"/>
        <end position="277"/>
    </location>
</feature>
<organism evidence="2 3">
    <name type="scientific">Dankookia rubra</name>
    <dbReference type="NCBI Taxonomy" id="1442381"/>
    <lineage>
        <taxon>Bacteria</taxon>
        <taxon>Pseudomonadati</taxon>
        <taxon>Pseudomonadota</taxon>
        <taxon>Alphaproteobacteria</taxon>
        <taxon>Acetobacterales</taxon>
        <taxon>Roseomonadaceae</taxon>
        <taxon>Dankookia</taxon>
    </lineage>
</organism>
<dbReference type="AlphaFoldDB" id="A0A4R5QFC4"/>
<dbReference type="SUPFAM" id="SSF57997">
    <property type="entry name" value="Tropomyosin"/>
    <property type="match status" value="1"/>
</dbReference>
<accession>A0A4R5QFC4</accession>
<evidence type="ECO:0000256" key="1">
    <source>
        <dbReference type="SAM" id="MobiDB-lite"/>
    </source>
</evidence>